<name>A0A518AJB3_9BACT</name>
<sequence length="202" mass="21966">MKFTIKRTLIVTTVLAVGVAIVANAGRWAPYFIPLKAGKSQYVCKAVDLDEYHFVFDSGSRMNCLLYLGPVNSSVKAMHDGPLSREVSKVAATSDVFHPIGLGYNSRADLTLRMQNGKLSIRDLKANKGILDGYVFTSDQYGLNTALGKGTMELAKGSTGRITIATFEVEDDRAHASIATQYEIGILMERSREGQPSRTAGL</sequence>
<dbReference type="Proteomes" id="UP000315750">
    <property type="component" value="Chromosome"/>
</dbReference>
<evidence type="ECO:0000313" key="2">
    <source>
        <dbReference type="Proteomes" id="UP000315750"/>
    </source>
</evidence>
<dbReference type="RefSeq" id="WP_145245746.1">
    <property type="nucleotide sequence ID" value="NZ_CP036278.1"/>
</dbReference>
<organism evidence="1 2">
    <name type="scientific">Aeoliella mucimassa</name>
    <dbReference type="NCBI Taxonomy" id="2527972"/>
    <lineage>
        <taxon>Bacteria</taxon>
        <taxon>Pseudomonadati</taxon>
        <taxon>Planctomycetota</taxon>
        <taxon>Planctomycetia</taxon>
        <taxon>Pirellulales</taxon>
        <taxon>Lacipirellulaceae</taxon>
        <taxon>Aeoliella</taxon>
    </lineage>
</organism>
<dbReference type="AlphaFoldDB" id="A0A518AJB3"/>
<protein>
    <submittedName>
        <fullName evidence="1">Uncharacterized protein</fullName>
    </submittedName>
</protein>
<accession>A0A518AJB3</accession>
<keyword evidence="2" id="KW-1185">Reference proteome</keyword>
<dbReference type="EMBL" id="CP036278">
    <property type="protein sequence ID" value="QDU54819.1"/>
    <property type="molecule type" value="Genomic_DNA"/>
</dbReference>
<reference evidence="1 2" key="1">
    <citation type="submission" date="2019-02" db="EMBL/GenBank/DDBJ databases">
        <title>Deep-cultivation of Planctomycetes and their phenomic and genomic characterization uncovers novel biology.</title>
        <authorList>
            <person name="Wiegand S."/>
            <person name="Jogler M."/>
            <person name="Boedeker C."/>
            <person name="Pinto D."/>
            <person name="Vollmers J."/>
            <person name="Rivas-Marin E."/>
            <person name="Kohn T."/>
            <person name="Peeters S.H."/>
            <person name="Heuer A."/>
            <person name="Rast P."/>
            <person name="Oberbeckmann S."/>
            <person name="Bunk B."/>
            <person name="Jeske O."/>
            <person name="Meyerdierks A."/>
            <person name="Storesund J.E."/>
            <person name="Kallscheuer N."/>
            <person name="Luecker S."/>
            <person name="Lage O.M."/>
            <person name="Pohl T."/>
            <person name="Merkel B.J."/>
            <person name="Hornburger P."/>
            <person name="Mueller R.-W."/>
            <person name="Bruemmer F."/>
            <person name="Labrenz M."/>
            <person name="Spormann A.M."/>
            <person name="Op den Camp H."/>
            <person name="Overmann J."/>
            <person name="Amann R."/>
            <person name="Jetten M.S.M."/>
            <person name="Mascher T."/>
            <person name="Medema M.H."/>
            <person name="Devos D.P."/>
            <person name="Kaster A.-K."/>
            <person name="Ovreas L."/>
            <person name="Rohde M."/>
            <person name="Galperin M.Y."/>
            <person name="Jogler C."/>
        </authorList>
    </citation>
    <scope>NUCLEOTIDE SEQUENCE [LARGE SCALE GENOMIC DNA]</scope>
    <source>
        <strain evidence="1 2">Pan181</strain>
    </source>
</reference>
<proteinExistence type="predicted"/>
<evidence type="ECO:0000313" key="1">
    <source>
        <dbReference type="EMBL" id="QDU54819.1"/>
    </source>
</evidence>
<gene>
    <name evidence="1" type="ORF">Pan181_10020</name>
</gene>
<dbReference type="KEGG" id="amuc:Pan181_10020"/>